<dbReference type="EMBL" id="AMZH03022803">
    <property type="protein sequence ID" value="RRT37009.1"/>
    <property type="molecule type" value="Genomic_DNA"/>
</dbReference>
<proteinExistence type="predicted"/>
<dbReference type="AlphaFoldDB" id="A0A444G0Y9"/>
<name>A0A444G0Y9_ENSVE</name>
<organism evidence="1 2">
    <name type="scientific">Ensete ventricosum</name>
    <name type="common">Abyssinian banana</name>
    <name type="synonym">Musa ensete</name>
    <dbReference type="NCBI Taxonomy" id="4639"/>
    <lineage>
        <taxon>Eukaryota</taxon>
        <taxon>Viridiplantae</taxon>
        <taxon>Streptophyta</taxon>
        <taxon>Embryophyta</taxon>
        <taxon>Tracheophyta</taxon>
        <taxon>Spermatophyta</taxon>
        <taxon>Magnoliopsida</taxon>
        <taxon>Liliopsida</taxon>
        <taxon>Zingiberales</taxon>
        <taxon>Musaceae</taxon>
        <taxon>Ensete</taxon>
    </lineage>
</organism>
<evidence type="ECO:0000313" key="1">
    <source>
        <dbReference type="EMBL" id="RRT37009.1"/>
    </source>
</evidence>
<dbReference type="PANTHER" id="PTHR34666">
    <property type="entry name" value="EXPRESSED PROTEIN"/>
    <property type="match status" value="1"/>
</dbReference>
<sequence>MDDFSFPTITVGQDSLRQLPFPHFAASPLWFLPSVVDRRKSSSSAGEASPDADMTRGGDLEADGAGGRLDEEKMDMLWEDFNEELARVSCDRKRMAKEGSSSATEQHCAEALKDAKSGGGLIHRRTPSLILMVKVLKKLFLIQRAVSSKKQSLTNCVVWRSISSQFFASVLAEDYCTKQ</sequence>
<accession>A0A444G0Y9</accession>
<gene>
    <name evidence="1" type="ORF">B296_00033768</name>
</gene>
<reference evidence="1 2" key="1">
    <citation type="journal article" date="2014" name="Agronomy (Basel)">
        <title>A Draft Genome Sequence for Ensete ventricosum, the Drought-Tolerant Tree Against Hunger.</title>
        <authorList>
            <person name="Harrison J."/>
            <person name="Moore K.A."/>
            <person name="Paszkiewicz K."/>
            <person name="Jones T."/>
            <person name="Grant M."/>
            <person name="Ambacheew D."/>
            <person name="Muzemil S."/>
            <person name="Studholme D.J."/>
        </authorList>
    </citation>
    <scope>NUCLEOTIDE SEQUENCE [LARGE SCALE GENOMIC DNA]</scope>
</reference>
<protein>
    <submittedName>
        <fullName evidence="1">Uncharacterized protein</fullName>
    </submittedName>
</protein>
<evidence type="ECO:0000313" key="2">
    <source>
        <dbReference type="Proteomes" id="UP000287651"/>
    </source>
</evidence>
<dbReference type="PANTHER" id="PTHR34666:SF1">
    <property type="entry name" value="OS02G0554800 PROTEIN"/>
    <property type="match status" value="1"/>
</dbReference>
<dbReference type="Proteomes" id="UP000287651">
    <property type="component" value="Unassembled WGS sequence"/>
</dbReference>
<comment type="caution">
    <text evidence="1">The sequence shown here is derived from an EMBL/GenBank/DDBJ whole genome shotgun (WGS) entry which is preliminary data.</text>
</comment>